<organism evidence="2 3">
    <name type="scientific">Streblomastix strix</name>
    <dbReference type="NCBI Taxonomy" id="222440"/>
    <lineage>
        <taxon>Eukaryota</taxon>
        <taxon>Metamonada</taxon>
        <taxon>Preaxostyla</taxon>
        <taxon>Oxymonadida</taxon>
        <taxon>Streblomastigidae</taxon>
        <taxon>Streblomastix</taxon>
    </lineage>
</organism>
<protein>
    <submittedName>
        <fullName evidence="2">Uncharacterized protein</fullName>
    </submittedName>
</protein>
<feature type="compositionally biased region" description="Low complexity" evidence="1">
    <location>
        <begin position="119"/>
        <end position="129"/>
    </location>
</feature>
<accession>A0A5J4VRJ1</accession>
<sequence length="142" mass="15963">YLKLYLIDNPQHGDIEVGHEIAHQGQVHKDNQVQQQYAIPIQANPPLNTDINQHQIDIEKIRENITKQNKNALNDGIVQQKEITSIGATTGTTIKAVGDDKSKAIQQIEKIDITKNNEVDQQVTDTDTTAEIKTEDTDMHDE</sequence>
<name>A0A5J4VRJ1_9EUKA</name>
<dbReference type="Proteomes" id="UP000324800">
    <property type="component" value="Unassembled WGS sequence"/>
</dbReference>
<evidence type="ECO:0000313" key="2">
    <source>
        <dbReference type="EMBL" id="KAA6384876.1"/>
    </source>
</evidence>
<feature type="compositionally biased region" description="Basic and acidic residues" evidence="1">
    <location>
        <begin position="130"/>
        <end position="142"/>
    </location>
</feature>
<evidence type="ECO:0000313" key="3">
    <source>
        <dbReference type="Proteomes" id="UP000324800"/>
    </source>
</evidence>
<dbReference type="EMBL" id="SNRW01005535">
    <property type="protein sequence ID" value="KAA6384876.1"/>
    <property type="molecule type" value="Genomic_DNA"/>
</dbReference>
<dbReference type="AlphaFoldDB" id="A0A5J4VRJ1"/>
<reference evidence="2 3" key="1">
    <citation type="submission" date="2019-03" db="EMBL/GenBank/DDBJ databases">
        <title>Single cell metagenomics reveals metabolic interactions within the superorganism composed of flagellate Streblomastix strix and complex community of Bacteroidetes bacteria on its surface.</title>
        <authorList>
            <person name="Treitli S.C."/>
            <person name="Kolisko M."/>
            <person name="Husnik F."/>
            <person name="Keeling P."/>
            <person name="Hampl V."/>
        </authorList>
    </citation>
    <scope>NUCLEOTIDE SEQUENCE [LARGE SCALE GENOMIC DNA]</scope>
    <source>
        <strain evidence="2">ST1C</strain>
    </source>
</reference>
<gene>
    <name evidence="2" type="ORF">EZS28_019596</name>
</gene>
<proteinExistence type="predicted"/>
<evidence type="ECO:0000256" key="1">
    <source>
        <dbReference type="SAM" id="MobiDB-lite"/>
    </source>
</evidence>
<feature type="region of interest" description="Disordered" evidence="1">
    <location>
        <begin position="119"/>
        <end position="142"/>
    </location>
</feature>
<feature type="non-terminal residue" evidence="2">
    <location>
        <position position="1"/>
    </location>
</feature>
<comment type="caution">
    <text evidence="2">The sequence shown here is derived from an EMBL/GenBank/DDBJ whole genome shotgun (WGS) entry which is preliminary data.</text>
</comment>